<name>A0A381R8C9_9ZZZZ</name>
<reference evidence="2" key="1">
    <citation type="submission" date="2018-05" db="EMBL/GenBank/DDBJ databases">
        <authorList>
            <person name="Lanie J.A."/>
            <person name="Ng W.-L."/>
            <person name="Kazmierczak K.M."/>
            <person name="Andrzejewski T.M."/>
            <person name="Davidsen T.M."/>
            <person name="Wayne K.J."/>
            <person name="Tettelin H."/>
            <person name="Glass J.I."/>
            <person name="Rusch D."/>
            <person name="Podicherti R."/>
            <person name="Tsui H.-C.T."/>
            <person name="Winkler M.E."/>
        </authorList>
    </citation>
    <scope>NUCLEOTIDE SEQUENCE</scope>
</reference>
<sequence>VQNDCEELKLQHHLIRTQKSASAAHKHQSCYSGLQVTGHR</sequence>
<evidence type="ECO:0000313" key="2">
    <source>
        <dbReference type="EMBL" id="SUZ87860.1"/>
    </source>
</evidence>
<evidence type="ECO:0000256" key="1">
    <source>
        <dbReference type="SAM" id="MobiDB-lite"/>
    </source>
</evidence>
<accession>A0A381R8C9</accession>
<organism evidence="2">
    <name type="scientific">marine metagenome</name>
    <dbReference type="NCBI Taxonomy" id="408172"/>
    <lineage>
        <taxon>unclassified sequences</taxon>
        <taxon>metagenomes</taxon>
        <taxon>ecological metagenomes</taxon>
    </lineage>
</organism>
<protein>
    <submittedName>
        <fullName evidence="2">Uncharacterized protein</fullName>
    </submittedName>
</protein>
<feature type="region of interest" description="Disordered" evidence="1">
    <location>
        <begin position="16"/>
        <end position="40"/>
    </location>
</feature>
<feature type="compositionally biased region" description="Polar residues" evidence="1">
    <location>
        <begin position="29"/>
        <end position="40"/>
    </location>
</feature>
<gene>
    <name evidence="2" type="ORF">METZ01_LOCUS40714</name>
</gene>
<dbReference type="EMBL" id="UINC01001743">
    <property type="protein sequence ID" value="SUZ87860.1"/>
    <property type="molecule type" value="Genomic_DNA"/>
</dbReference>
<dbReference type="AlphaFoldDB" id="A0A381R8C9"/>
<feature type="non-terminal residue" evidence="2">
    <location>
        <position position="1"/>
    </location>
</feature>
<proteinExistence type="predicted"/>